<dbReference type="Proteomes" id="UP001152759">
    <property type="component" value="Chromosome 9"/>
</dbReference>
<name>A0A9P0AP07_BEMTA</name>
<sequence>MDALNQYKVLCLALSKDAFICTFLDKDYLEFGNHRKQIEHYNIIYADFESYVEEIHVGSTHSTSAYSHHKPMSHAYLFVTEDSVFQMARPKLYLGEQAHIKFLEEIIDLAERVTKCYNDKETGIKMTEADQVSFEAADKCGHCSLDFSLPGIVKVRYHNHQKTKKESNYRKAVCSNCNLVFTHE</sequence>
<dbReference type="EMBL" id="OU963870">
    <property type="protein sequence ID" value="CAH0395506.1"/>
    <property type="molecule type" value="Genomic_DNA"/>
</dbReference>
<evidence type="ECO:0000313" key="2">
    <source>
        <dbReference type="Proteomes" id="UP001152759"/>
    </source>
</evidence>
<proteinExistence type="predicted"/>
<dbReference type="AlphaFoldDB" id="A0A9P0AP07"/>
<protein>
    <submittedName>
        <fullName evidence="1">Uncharacterized protein</fullName>
    </submittedName>
</protein>
<evidence type="ECO:0000313" key="1">
    <source>
        <dbReference type="EMBL" id="CAH0395506.1"/>
    </source>
</evidence>
<accession>A0A9P0AP07</accession>
<keyword evidence="2" id="KW-1185">Reference proteome</keyword>
<organism evidence="1 2">
    <name type="scientific">Bemisia tabaci</name>
    <name type="common">Sweetpotato whitefly</name>
    <name type="synonym">Aleurodes tabaci</name>
    <dbReference type="NCBI Taxonomy" id="7038"/>
    <lineage>
        <taxon>Eukaryota</taxon>
        <taxon>Metazoa</taxon>
        <taxon>Ecdysozoa</taxon>
        <taxon>Arthropoda</taxon>
        <taxon>Hexapoda</taxon>
        <taxon>Insecta</taxon>
        <taxon>Pterygota</taxon>
        <taxon>Neoptera</taxon>
        <taxon>Paraneoptera</taxon>
        <taxon>Hemiptera</taxon>
        <taxon>Sternorrhyncha</taxon>
        <taxon>Aleyrodoidea</taxon>
        <taxon>Aleyrodidae</taxon>
        <taxon>Aleyrodinae</taxon>
        <taxon>Bemisia</taxon>
    </lineage>
</organism>
<gene>
    <name evidence="1" type="ORF">BEMITA_LOCUS13687</name>
</gene>
<reference evidence="1" key="1">
    <citation type="submission" date="2021-12" db="EMBL/GenBank/DDBJ databases">
        <authorList>
            <person name="King R."/>
        </authorList>
    </citation>
    <scope>NUCLEOTIDE SEQUENCE</scope>
</reference>